<dbReference type="InterPro" id="IPR018159">
    <property type="entry name" value="Spectrin/alpha-actinin"/>
</dbReference>
<dbReference type="InterPro" id="IPR036872">
    <property type="entry name" value="CH_dom_sf"/>
</dbReference>
<dbReference type="Pfam" id="PF00435">
    <property type="entry name" value="Spectrin"/>
    <property type="match status" value="3"/>
</dbReference>
<dbReference type="EMBL" id="VCAZ01000034">
    <property type="protein sequence ID" value="TSL61145.1"/>
    <property type="molecule type" value="Genomic_DNA"/>
</dbReference>
<accession>A0A556U075</accession>
<dbReference type="CDD" id="cd00176">
    <property type="entry name" value="SPEC"/>
    <property type="match status" value="2"/>
</dbReference>
<dbReference type="Gene3D" id="1.20.58.60">
    <property type="match status" value="6"/>
</dbReference>
<keyword evidence="1" id="KW-0677">Repeat</keyword>
<gene>
    <name evidence="3" type="ORF">Baya_6416</name>
</gene>
<proteinExistence type="predicted"/>
<dbReference type="PANTHER" id="PTHR12268">
    <property type="entry name" value="E3 UBIQUITIN-PROTEIN LIGASE KCMF1"/>
    <property type="match status" value="1"/>
</dbReference>
<dbReference type="GO" id="GO:0045202">
    <property type="term" value="C:synapse"/>
    <property type="evidence" value="ECO:0007669"/>
    <property type="project" value="GOC"/>
</dbReference>
<protein>
    <submittedName>
        <fullName evidence="3">Utrophin</fullName>
    </submittedName>
</protein>
<name>A0A556U075_BAGYA</name>
<reference evidence="3 4" key="1">
    <citation type="journal article" date="2019" name="Genome Biol. Evol.">
        <title>Whole-Genome Sequencing of the Giant Devil Catfish, Bagarius yarrelli.</title>
        <authorList>
            <person name="Jiang W."/>
            <person name="Lv Y."/>
            <person name="Cheng L."/>
            <person name="Yang K."/>
            <person name="Chao B."/>
            <person name="Wang X."/>
            <person name="Li Y."/>
            <person name="Pan X."/>
            <person name="You X."/>
            <person name="Zhang Y."/>
            <person name="Yang J."/>
            <person name="Li J."/>
            <person name="Zhang X."/>
            <person name="Liu S."/>
            <person name="Sun C."/>
            <person name="Yang J."/>
            <person name="Shi Q."/>
        </authorList>
    </citation>
    <scope>NUCLEOTIDE SEQUENCE [LARGE SCALE GENOMIC DNA]</scope>
    <source>
        <strain evidence="3">JWS20170419001</strain>
        <tissue evidence="3">Muscle</tissue>
    </source>
</reference>
<dbReference type="SUPFAM" id="SSF46966">
    <property type="entry name" value="Spectrin repeat"/>
    <property type="match status" value="7"/>
</dbReference>
<dbReference type="Gene3D" id="1.10.418.10">
    <property type="entry name" value="Calponin-like domain"/>
    <property type="match status" value="1"/>
</dbReference>
<feature type="region of interest" description="Disordered" evidence="2">
    <location>
        <begin position="1043"/>
        <end position="1064"/>
    </location>
</feature>
<dbReference type="FunFam" id="1.20.58.60:FF:000075">
    <property type="entry name" value="utrophin isoform X1"/>
    <property type="match status" value="1"/>
</dbReference>
<dbReference type="FunFam" id="1.20.58.60:FF:000118">
    <property type="entry name" value="Dystrophin"/>
    <property type="match status" value="1"/>
</dbReference>
<evidence type="ECO:0000313" key="4">
    <source>
        <dbReference type="Proteomes" id="UP000319801"/>
    </source>
</evidence>
<organism evidence="3 4">
    <name type="scientific">Bagarius yarrelli</name>
    <name type="common">Goonch</name>
    <name type="synonym">Bagrus yarrelli</name>
    <dbReference type="NCBI Taxonomy" id="175774"/>
    <lineage>
        <taxon>Eukaryota</taxon>
        <taxon>Metazoa</taxon>
        <taxon>Chordata</taxon>
        <taxon>Craniata</taxon>
        <taxon>Vertebrata</taxon>
        <taxon>Euteleostomi</taxon>
        <taxon>Actinopterygii</taxon>
        <taxon>Neopterygii</taxon>
        <taxon>Teleostei</taxon>
        <taxon>Ostariophysi</taxon>
        <taxon>Siluriformes</taxon>
        <taxon>Sisoridae</taxon>
        <taxon>Sisorinae</taxon>
        <taxon>Bagarius</taxon>
    </lineage>
</organism>
<comment type="caution">
    <text evidence="3">The sequence shown here is derived from an EMBL/GenBank/DDBJ whole genome shotgun (WGS) entry which is preliminary data.</text>
</comment>
<feature type="region of interest" description="Disordered" evidence="2">
    <location>
        <begin position="1"/>
        <end position="27"/>
    </location>
</feature>
<dbReference type="SMART" id="SM00150">
    <property type="entry name" value="SPEC"/>
    <property type="match status" value="6"/>
</dbReference>
<sequence>MEQNLEIDGVKRKNKRRGNKAKIGAVASRSRSVGSAEEQDDLRQCFQAEARLRVRLFSVRVGREFLGLPRAGIPPQSWIYGTFPHHNGFMFSCLDSGCLTGKAVIKDLFSDLKDGRKLLDLLEGLTGTTLTKERGFTRVHALNNVNRVLQVLHQNSLPDKKSIIMYVTSLFAVLPNDVTMDDIWEVETLPRKYKVDEDQQAVSMQGLAGAPVEVGRSPAKILNTDKDIDLEVGMDLDSYQAMLEEVLTWLLSAEDALHMQDEVSDDVEEVKDQFHMHEEFMMELTAHQSSVGNVLQVGNQLIAQGSLSEEEEDEIREQMTLLNSRWEALRVDSMDRQAKLHEVLMALQHQQLQQLSDWLKETEGRIRKMETEPMAGDMPGYLAQIEQHRALQSDLEAEQVKVNSLTHMVVVVDENSGEGATAALEDQLQSLGERWAAVCRWTEERWTKLEEILPVWQQLLDDQNLFRAWLAEKEKALSEAQTSDFKDPSEINANVRRLATLKEDMAQKRRALGTLSEAGQDVAQLLKSPEARQRIETDTEELTQRWDNLVQRLEDCSNQVTVAVSVADGLSSSLLRSAIVSANSEFCSSQQLLKNLQDGARFSEEVSSLSKELKVLDGALLDSEAWQNRTAGRLTDANLSALHTLRHECQAQLAELQSRSARFHQLQIRAASLASEPGVHTDIQSSVRGEEVSRWLDGVQELLSEDSSPVNHADKLQEELNQCKEYVEEMEGVEASLNQVATNVAAVQQSAVPGLATWWQKELEEKQSRWDALSKQEVWSCWMELLQYLDLESGWLNTLDETLQATEKLPENSDAISQALESIQADITAREVSLEDLRRKNAGNFPAPASDGKPARGGTMLDQLQGLLKESDSKKADLCTVTENSAALQAIVEGSETQLEDQLFVLNEGWQQVRTLTEDWLSAVLALLTELESMSTRVDGARDQAVILMTSRGPACRDVVEPKLEDLNRNFHKVAQHIKAAQCSLDLERSIMEDKEETASPLSSSEMQEFETDLLATLNALEQQESTHTPDEDKEIHIIRTHRIREDRLSSSPSSSPHVSEEQRLSLSPSSFLLDVNKVTALNEHQSDVIQNASRQEVEQATDALTQLNAEWDRVNRMYSQRKGSFDRAVEEWRQFHCDLNDLSQWLCDAEQTLDNETGPEGDPEHVSAQQELIIPQLSSPGGPLLQDKLDSLTQRCAIVHNQVTERRRRLLSADPSIAEVLQRSADLARWLEQTEDAVLRLPTSAADQNLRELKVSQELLEKVREVEVRLQFQERMNHLSNWVHLTQQPLSGPTELPATEAQALESAMMERRKELEELFTRSTELHKNKQLHPQEKRHPQLEEIFTQAQNIKNKTSDLDVRTSITEKLEKVRGQWDSTQHGVEARLLQLDHMTTHSVQWQDQWARVKTLIGQNEARLHNLLQTSREPLTKQIGDNKALLQELSRDHVTVAAFNELCTQILHDYADDDTRRVKEAVLDSELKNLQVSLRELEGFLKWLQEAETTVNVLADASQREELSQDSAHVRELKNQLDVSTVFAVWALTRRDAGDVTAETR</sequence>
<dbReference type="SUPFAM" id="SSF47576">
    <property type="entry name" value="Calponin-homology domain, CH-domain"/>
    <property type="match status" value="1"/>
</dbReference>
<dbReference type="GO" id="GO:0099536">
    <property type="term" value="P:synaptic signaling"/>
    <property type="evidence" value="ECO:0007669"/>
    <property type="project" value="TreeGrafter"/>
</dbReference>
<dbReference type="InterPro" id="IPR002017">
    <property type="entry name" value="Spectrin_repeat"/>
</dbReference>
<evidence type="ECO:0000256" key="1">
    <source>
        <dbReference type="ARBA" id="ARBA00022737"/>
    </source>
</evidence>
<dbReference type="InterPro" id="IPR050774">
    <property type="entry name" value="KCMF1/Dystrophin"/>
</dbReference>
<keyword evidence="4" id="KW-1185">Reference proteome</keyword>
<dbReference type="OrthoDB" id="18740at2759"/>
<dbReference type="GO" id="GO:0005886">
    <property type="term" value="C:plasma membrane"/>
    <property type="evidence" value="ECO:0007669"/>
    <property type="project" value="TreeGrafter"/>
</dbReference>
<evidence type="ECO:0000256" key="2">
    <source>
        <dbReference type="SAM" id="MobiDB-lite"/>
    </source>
</evidence>
<dbReference type="PANTHER" id="PTHR12268:SF26">
    <property type="entry name" value="UTROPHIN"/>
    <property type="match status" value="1"/>
</dbReference>
<evidence type="ECO:0000313" key="3">
    <source>
        <dbReference type="EMBL" id="TSL61145.1"/>
    </source>
</evidence>
<dbReference type="Proteomes" id="UP000319801">
    <property type="component" value="Unassembled WGS sequence"/>
</dbReference>